<dbReference type="EC" id="3.6.1.41" evidence="3"/>
<dbReference type="Pfam" id="PF00149">
    <property type="entry name" value="Metallophos"/>
    <property type="match status" value="1"/>
</dbReference>
<evidence type="ECO:0000256" key="2">
    <source>
        <dbReference type="ARBA" id="ARBA00005419"/>
    </source>
</evidence>
<evidence type="ECO:0000256" key="8">
    <source>
        <dbReference type="ARBA" id="ARBA00049417"/>
    </source>
</evidence>
<dbReference type="SUPFAM" id="SSF56300">
    <property type="entry name" value="Metallo-dependent phosphatases"/>
    <property type="match status" value="1"/>
</dbReference>
<evidence type="ECO:0000313" key="10">
    <source>
        <dbReference type="EMBL" id="AGC71737.1"/>
    </source>
</evidence>
<reference evidence="10" key="1">
    <citation type="submission" date="2012-09" db="EMBL/GenBank/DDBJ databases">
        <title>Metagenomic Characterization of a Microbial Community in Wastewater Detects High Levels of Antibiotic Resistance.</title>
        <authorList>
            <person name="Abrams M."/>
            <person name="Caldwell A."/>
            <person name="Vandaei E."/>
            <person name="Lee W."/>
            <person name="Perrott J."/>
            <person name="Khan S.Y."/>
            <person name="Ta J."/>
            <person name="Romero D."/>
            <person name="Nguyen V."/>
            <person name="Pourmand N."/>
            <person name="Ouverney C.C."/>
        </authorList>
    </citation>
    <scope>NUCLEOTIDE SEQUENCE</scope>
</reference>
<dbReference type="InterPro" id="IPR004843">
    <property type="entry name" value="Calcineurin-like_PHP"/>
</dbReference>
<name>L7VRU6_9BACT</name>
<protein>
    <recommendedName>
        <fullName evidence="3">bis(5'-nucleosyl)-tetraphosphatase (symmetrical)</fullName>
        <ecNumber evidence="3">3.6.1.41</ecNumber>
    </recommendedName>
    <alternativeName>
        <fullName evidence="6">Ap4A hydrolase</fullName>
    </alternativeName>
    <alternativeName>
        <fullName evidence="5">Diadenosine 5',5'''-P1,P4-tetraphosphate pyrophosphohydrolase</fullName>
    </alternativeName>
    <alternativeName>
        <fullName evidence="7">Diadenosine tetraphosphatase</fullName>
    </alternativeName>
</protein>
<sequence length="294" mass="32153">MARFFYVPTARPLRAPSNVSTYVIGDVQGCASELDALLALIRFDAQSDRVYFVGDLVNRGPDSAGVLRRVKALADAGAADSVLGNHDFFLVMAQEGFSKLHPGDTLDQVLAQPDAAVLVDWLRQRPLLIEHGDTLIVHAGLLPAWSGADARSLAREIERELRGPNYRAFLQHLFGNDPTTWHDSLTGLARHRVIVNAFARLRFCTAFSELEFREKRDAHYAPAGFAPWYALPGRRSAGAHTIAGHWSSEGLRRYPGVSLLDSGCLWGGALTALRLDDGALFQVPSQQPLSLAAD</sequence>
<evidence type="ECO:0000256" key="5">
    <source>
        <dbReference type="ARBA" id="ARBA00031248"/>
    </source>
</evidence>
<dbReference type="InterPro" id="IPR029052">
    <property type="entry name" value="Metallo-depent_PP-like"/>
</dbReference>
<dbReference type="PANTHER" id="PTHR40942:SF4">
    <property type="entry name" value="CYTOCHROME C5"/>
    <property type="match status" value="1"/>
</dbReference>
<evidence type="ECO:0000259" key="9">
    <source>
        <dbReference type="Pfam" id="PF00149"/>
    </source>
</evidence>
<proteinExistence type="inferred from homology"/>
<dbReference type="PIRSF" id="PIRSF000903">
    <property type="entry name" value="B5n-ttraPtase_sm"/>
    <property type="match status" value="1"/>
</dbReference>
<accession>L7VRU6</accession>
<evidence type="ECO:0000256" key="6">
    <source>
        <dbReference type="ARBA" id="ARBA00032248"/>
    </source>
</evidence>
<evidence type="ECO:0000256" key="4">
    <source>
        <dbReference type="ARBA" id="ARBA00022801"/>
    </source>
</evidence>
<comment type="catalytic activity">
    <reaction evidence="8">
        <text>P(1),P(4)-bis(5'-adenosyl) tetraphosphate + H2O = 2 ADP + 2 H(+)</text>
        <dbReference type="Rhea" id="RHEA:24252"/>
        <dbReference type="ChEBI" id="CHEBI:15377"/>
        <dbReference type="ChEBI" id="CHEBI:15378"/>
        <dbReference type="ChEBI" id="CHEBI:58141"/>
        <dbReference type="ChEBI" id="CHEBI:456216"/>
        <dbReference type="EC" id="3.6.1.41"/>
    </reaction>
</comment>
<evidence type="ECO:0000256" key="7">
    <source>
        <dbReference type="ARBA" id="ARBA00033210"/>
    </source>
</evidence>
<dbReference type="GO" id="GO:0008803">
    <property type="term" value="F:bis(5'-nucleosyl)-tetraphosphatase (symmetrical) activity"/>
    <property type="evidence" value="ECO:0007669"/>
    <property type="project" value="UniProtKB-EC"/>
</dbReference>
<dbReference type="NCBIfam" id="NF001204">
    <property type="entry name" value="PRK00166.1"/>
    <property type="match status" value="1"/>
</dbReference>
<evidence type="ECO:0000256" key="1">
    <source>
        <dbReference type="ARBA" id="ARBA00003413"/>
    </source>
</evidence>
<comment type="similarity">
    <text evidence="2">Belongs to the Ap4A hydrolase family.</text>
</comment>
<dbReference type="EMBL" id="JX649881">
    <property type="protein sequence ID" value="AGC71737.1"/>
    <property type="molecule type" value="Genomic_DNA"/>
</dbReference>
<dbReference type="PANTHER" id="PTHR40942">
    <property type="match status" value="1"/>
</dbReference>
<dbReference type="AlphaFoldDB" id="L7VRU6"/>
<dbReference type="NCBIfam" id="TIGR00668">
    <property type="entry name" value="apaH"/>
    <property type="match status" value="1"/>
</dbReference>
<dbReference type="InterPro" id="IPR004617">
    <property type="entry name" value="ApaH"/>
</dbReference>
<evidence type="ECO:0000256" key="3">
    <source>
        <dbReference type="ARBA" id="ARBA00012506"/>
    </source>
</evidence>
<feature type="domain" description="Calcineurin-like phosphoesterase" evidence="9">
    <location>
        <begin position="22"/>
        <end position="179"/>
    </location>
</feature>
<comment type="function">
    <text evidence="1">Hydrolyzes diadenosine 5',5'''-P1,P4-tetraphosphate to yield ADP.</text>
</comment>
<organism evidence="10">
    <name type="scientific">uncultured bacterium A1Q1_fos_504</name>
    <dbReference type="NCBI Taxonomy" id="1256580"/>
    <lineage>
        <taxon>Bacteria</taxon>
        <taxon>environmental samples</taxon>
    </lineage>
</organism>
<dbReference type="Gene3D" id="3.60.21.10">
    <property type="match status" value="1"/>
</dbReference>
<keyword evidence="4 10" id="KW-0378">Hydrolase</keyword>